<sequence>MMKIIRTLFLLLIAVYGSSVVAKPMLKATFGSTTLYYGIGPSYADRAVILNSTVTTPDGVYYGSWKFSGMARKGATATLLSWTGPDPAPTIVLRDFDNSISKSNCKTYPSSWNGCGYYTVDITVQSDNYGCPWLAATHSTAEDLVSGETYSAPDTRSSVCPKIPVDTFDISWDANVSKQKTTLMLDATGGTVNRTLHTYLMGGGKLCDGSKFDNRGAYCRFVSSGITLNVLGCDQSSVTTSAVDHPITDVELHDINVAVNTRNIGSGQFTSTCSFQYIIDEI</sequence>
<protein>
    <submittedName>
        <fullName evidence="1">StfD</fullName>
    </submittedName>
</protein>
<dbReference type="AlphaFoldDB" id="I7BR66"/>
<organism evidence="1">
    <name type="scientific">Salmonella newport</name>
    <dbReference type="NCBI Taxonomy" id="108619"/>
    <lineage>
        <taxon>Bacteria</taxon>
        <taxon>Pseudomonadati</taxon>
        <taxon>Pseudomonadota</taxon>
        <taxon>Gammaproteobacteria</taxon>
        <taxon>Enterobacterales</taxon>
        <taxon>Enterobacteriaceae</taxon>
        <taxon>Salmonella</taxon>
    </lineage>
</organism>
<reference evidence="1" key="1">
    <citation type="journal article" date="2012" name="Appl. Environ. Microbiol.">
        <title>Microfluidic PCR Combined with Pyrosequencing for Identification of Allelic Variants with Phenotypic Associations among Targeted Salmonella Genes.</title>
        <authorList>
            <person name="Yue M."/>
            <person name="Schmieder R."/>
            <person name="Edwards R.A."/>
            <person name="Rankin S.C."/>
            <person name="Schifferli D.M."/>
        </authorList>
    </citation>
    <scope>NUCLEOTIDE SEQUENCE</scope>
    <source>
        <strain evidence="1">0209-48</strain>
    </source>
</reference>
<accession>I7BR66</accession>
<dbReference type="Pfam" id="PF11245">
    <property type="entry name" value="DUF2544"/>
    <property type="match status" value="1"/>
</dbReference>
<gene>
    <name evidence="1" type="primary">stfD</name>
</gene>
<evidence type="ECO:0000313" key="1">
    <source>
        <dbReference type="EMBL" id="AFO55250.1"/>
    </source>
</evidence>
<proteinExistence type="predicted"/>
<dbReference type="EMBL" id="JX026821">
    <property type="protein sequence ID" value="AFO55250.1"/>
    <property type="molecule type" value="Genomic_DNA"/>
</dbReference>
<name>I7BR66_SALNE</name>
<dbReference type="InterPro" id="IPR021407">
    <property type="entry name" value="DUF2544"/>
</dbReference>